<dbReference type="EMBL" id="NUWN01000049">
    <property type="protein sequence ID" value="PFK40284.1"/>
    <property type="molecule type" value="Genomic_DNA"/>
</dbReference>
<evidence type="ECO:0000256" key="1">
    <source>
        <dbReference type="SAM" id="Phobius"/>
    </source>
</evidence>
<protein>
    <submittedName>
        <fullName evidence="2">Uncharacterized protein</fullName>
    </submittedName>
</protein>
<reference evidence="2 3" key="1">
    <citation type="submission" date="2017-09" db="EMBL/GenBank/DDBJ databases">
        <title>Large-scale bioinformatics analysis of Bacillus genomes uncovers conserved roles of natural products in bacterial physiology.</title>
        <authorList>
            <consortium name="Agbiome Team Llc"/>
            <person name="Bleich R.M."/>
            <person name="Grubbs K.J."/>
            <person name="Santa Maria K.C."/>
            <person name="Allen S.E."/>
            <person name="Farag S."/>
            <person name="Shank E.A."/>
            <person name="Bowers A."/>
        </authorList>
    </citation>
    <scope>NUCLEOTIDE SEQUENCE [LARGE SCALE GENOMIC DNA]</scope>
    <source>
        <strain evidence="2 3">AFS083043</strain>
    </source>
</reference>
<proteinExistence type="predicted"/>
<dbReference type="Proteomes" id="UP000242656">
    <property type="component" value="Unassembled WGS sequence"/>
</dbReference>
<name>A0A2B0MBD9_BACCE</name>
<sequence length="78" mass="8508">MYPYPQPYLVRSGPIGPVSDSRFLPFFGVPFLAGLAGGLIGGALAFGPRPPYYPPYPPSYPPTPFPCYGGPCQQPYYY</sequence>
<dbReference type="RefSeq" id="WP_098491174.1">
    <property type="nucleotide sequence ID" value="NZ_NUWN01000049.1"/>
</dbReference>
<feature type="transmembrane region" description="Helical" evidence="1">
    <location>
        <begin position="23"/>
        <end position="46"/>
    </location>
</feature>
<keyword evidence="1" id="KW-0472">Membrane</keyword>
<comment type="caution">
    <text evidence="2">The sequence shown here is derived from an EMBL/GenBank/DDBJ whole genome shotgun (WGS) entry which is preliminary data.</text>
</comment>
<dbReference type="AlphaFoldDB" id="A0A2B0MBD9"/>
<evidence type="ECO:0000313" key="3">
    <source>
        <dbReference type="Proteomes" id="UP000242656"/>
    </source>
</evidence>
<gene>
    <name evidence="2" type="ORF">COI93_13140</name>
</gene>
<keyword evidence="1" id="KW-1133">Transmembrane helix</keyword>
<keyword evidence="1" id="KW-0812">Transmembrane</keyword>
<accession>A0A2B0MBD9</accession>
<evidence type="ECO:0000313" key="2">
    <source>
        <dbReference type="EMBL" id="PFK40284.1"/>
    </source>
</evidence>
<organism evidence="2 3">
    <name type="scientific">Bacillus cereus</name>
    <dbReference type="NCBI Taxonomy" id="1396"/>
    <lineage>
        <taxon>Bacteria</taxon>
        <taxon>Bacillati</taxon>
        <taxon>Bacillota</taxon>
        <taxon>Bacilli</taxon>
        <taxon>Bacillales</taxon>
        <taxon>Bacillaceae</taxon>
        <taxon>Bacillus</taxon>
        <taxon>Bacillus cereus group</taxon>
    </lineage>
</organism>